<feature type="region of interest" description="Disordered" evidence="1">
    <location>
        <begin position="50"/>
        <end position="84"/>
    </location>
</feature>
<evidence type="ECO:0000313" key="3">
    <source>
        <dbReference type="Proteomes" id="UP000186922"/>
    </source>
</evidence>
<proteinExistence type="predicted"/>
<organism evidence="2 3">
    <name type="scientific">Ramazzottius varieornatus</name>
    <name type="common">Water bear</name>
    <name type="synonym">Tardigrade</name>
    <dbReference type="NCBI Taxonomy" id="947166"/>
    <lineage>
        <taxon>Eukaryota</taxon>
        <taxon>Metazoa</taxon>
        <taxon>Ecdysozoa</taxon>
        <taxon>Tardigrada</taxon>
        <taxon>Eutardigrada</taxon>
        <taxon>Parachela</taxon>
        <taxon>Hypsibioidea</taxon>
        <taxon>Ramazzottiidae</taxon>
        <taxon>Ramazzottius</taxon>
    </lineage>
</organism>
<protein>
    <submittedName>
        <fullName evidence="2">Uncharacterized protein</fullName>
    </submittedName>
</protein>
<evidence type="ECO:0000256" key="1">
    <source>
        <dbReference type="SAM" id="MobiDB-lite"/>
    </source>
</evidence>
<evidence type="ECO:0000313" key="2">
    <source>
        <dbReference type="EMBL" id="GAV00613.1"/>
    </source>
</evidence>
<dbReference type="EMBL" id="BDGG01000006">
    <property type="protein sequence ID" value="GAV00613.1"/>
    <property type="molecule type" value="Genomic_DNA"/>
</dbReference>
<keyword evidence="3" id="KW-1185">Reference proteome</keyword>
<feature type="compositionally biased region" description="Polar residues" evidence="1">
    <location>
        <begin position="75"/>
        <end position="84"/>
    </location>
</feature>
<name>A0A1D1VKF8_RAMVA</name>
<dbReference type="AlphaFoldDB" id="A0A1D1VKF8"/>
<dbReference type="Proteomes" id="UP000186922">
    <property type="component" value="Unassembled WGS sequence"/>
</dbReference>
<sequence>MTIAKATPIDKQLLAVYRDRALLRARAVCWTEGLGLTLDLPKRTAAAPAAAPHPAAAFRRQVGPPQAPATVRKTPYTSNLATPPLNSSIAAASSNVLPASDDTRIRSTSAFGL</sequence>
<reference evidence="2 3" key="1">
    <citation type="journal article" date="2016" name="Nat. Commun.">
        <title>Extremotolerant tardigrade genome and improved radiotolerance of human cultured cells by tardigrade-unique protein.</title>
        <authorList>
            <person name="Hashimoto T."/>
            <person name="Horikawa D.D."/>
            <person name="Saito Y."/>
            <person name="Kuwahara H."/>
            <person name="Kozuka-Hata H."/>
            <person name="Shin-I T."/>
            <person name="Minakuchi Y."/>
            <person name="Ohishi K."/>
            <person name="Motoyama A."/>
            <person name="Aizu T."/>
            <person name="Enomoto A."/>
            <person name="Kondo K."/>
            <person name="Tanaka S."/>
            <person name="Hara Y."/>
            <person name="Koshikawa S."/>
            <person name="Sagara H."/>
            <person name="Miura T."/>
            <person name="Yokobori S."/>
            <person name="Miyagawa K."/>
            <person name="Suzuki Y."/>
            <person name="Kubo T."/>
            <person name="Oyama M."/>
            <person name="Kohara Y."/>
            <person name="Fujiyama A."/>
            <person name="Arakawa K."/>
            <person name="Katayama T."/>
            <person name="Toyoda A."/>
            <person name="Kunieda T."/>
        </authorList>
    </citation>
    <scope>NUCLEOTIDE SEQUENCE [LARGE SCALE GENOMIC DNA]</scope>
    <source>
        <strain evidence="2 3">YOKOZUNA-1</strain>
    </source>
</reference>
<accession>A0A1D1VKF8</accession>
<comment type="caution">
    <text evidence="2">The sequence shown here is derived from an EMBL/GenBank/DDBJ whole genome shotgun (WGS) entry which is preliminary data.</text>
</comment>
<gene>
    <name evidence="2" type="primary">RvY_11438</name>
    <name evidence="2" type="synonym">RvY_11438.2</name>
    <name evidence="2" type="ORF">RvY_11438-2</name>
</gene>